<dbReference type="InterPro" id="IPR001539">
    <property type="entry name" value="Peptidase_U32"/>
</dbReference>
<dbReference type="STRING" id="29524.SAMN02745171_00905"/>
<dbReference type="Pfam" id="PF12392">
    <property type="entry name" value="DUF3656"/>
    <property type="match status" value="1"/>
</dbReference>
<dbReference type="InterPro" id="IPR051454">
    <property type="entry name" value="RNA/ubiquinone_mod_enzymes"/>
</dbReference>
<organism evidence="2 3">
    <name type="scientific">Porphyromonas circumdentaria</name>
    <dbReference type="NCBI Taxonomy" id="29524"/>
    <lineage>
        <taxon>Bacteria</taxon>
        <taxon>Pseudomonadati</taxon>
        <taxon>Bacteroidota</taxon>
        <taxon>Bacteroidia</taxon>
        <taxon>Bacteroidales</taxon>
        <taxon>Porphyromonadaceae</taxon>
        <taxon>Porphyromonas</taxon>
    </lineage>
</organism>
<gene>
    <name evidence="2" type="ORF">SAMN02745171_00905</name>
</gene>
<dbReference type="OrthoDB" id="9807498at2"/>
<dbReference type="Pfam" id="PF01136">
    <property type="entry name" value="Peptidase_U32"/>
    <property type="match status" value="1"/>
</dbReference>
<dbReference type="GO" id="GO:0006508">
    <property type="term" value="P:proteolysis"/>
    <property type="evidence" value="ECO:0007669"/>
    <property type="project" value="UniProtKB-KW"/>
</dbReference>
<name>A0A1T4MVE4_9PORP</name>
<keyword evidence="2" id="KW-0378">Hydrolase</keyword>
<proteinExistence type="predicted"/>
<keyword evidence="2" id="KW-0645">Protease</keyword>
<dbReference type="AlphaFoldDB" id="A0A1T4MVE4"/>
<dbReference type="GO" id="GO:0008233">
    <property type="term" value="F:peptidase activity"/>
    <property type="evidence" value="ECO:0007669"/>
    <property type="project" value="UniProtKB-KW"/>
</dbReference>
<evidence type="ECO:0000313" key="2">
    <source>
        <dbReference type="EMBL" id="SJZ70814.1"/>
    </source>
</evidence>
<dbReference type="PROSITE" id="PS01276">
    <property type="entry name" value="PEPTIDASE_U32"/>
    <property type="match status" value="1"/>
</dbReference>
<feature type="domain" description="Peptidase U32 collagenase" evidence="1">
    <location>
        <begin position="387"/>
        <end position="499"/>
    </location>
</feature>
<accession>A0A1T4MVE4</accession>
<dbReference type="EMBL" id="FUXE01000008">
    <property type="protein sequence ID" value="SJZ70814.1"/>
    <property type="molecule type" value="Genomic_DNA"/>
</dbReference>
<dbReference type="RefSeq" id="WP_078736843.1">
    <property type="nucleotide sequence ID" value="NZ_FUXE01000008.1"/>
</dbReference>
<keyword evidence="3" id="KW-1185">Reference proteome</keyword>
<dbReference type="PANTHER" id="PTHR30217:SF10">
    <property type="entry name" value="23S RRNA 5-HYDROXYCYTIDINE C2501 SYNTHASE"/>
    <property type="match status" value="1"/>
</dbReference>
<sequence length="616" mass="68360">MKQELRSLELLSPAGNLECGLSALSAGADAIYVGAPKFGARASAGVSVEDIEKLVHQAHFFGAKVYVALNTILYDDELSEAERLIKTLYLIGVDALIIQDMGILGLDIPPIALHASTQCHNNSIQQLKLLQSVGFEQAVLARELSVEETAMLSKEVPKLRLETFVHGALCVSYSGHCYISQALAQRSANRGNCAQYCRLPYTLIDSKGKILARDSHLLSLKDLNRSSILKGLVEAGAVSFKIEGRLKTSSYVRNTTAYYSERLNQIIAENPTQYRRASHGNTTLRFTPDPQKSFSRGSTTYQLGKGASKEELIRTQSPKSEGEPIGYVSAVKGDKIYLKSAYNLSNGDGLAFYTKEGKMGGSRVNTVLSPTSFIIDNPQQIYPGMKLYRNYSIAFEKLLQQSNSSLRLRPVFLLFETLSWGITLHLQDKATPSIYAKVSLPLSLNEAQKPCDDRVKEALSKLGGTGLEASFIEVKCRGKFVPLSSVAELKRDGIEAFSQVLFIRHKAQPLYRPPIEAGKPFAEKETSYLNNIANHQAEKIYQIWGVTKVAPAFELFPVNKAPLMICRHCIRRHIGYCTQTKKKTPFQEPLFLIHGEERIRLSFDCKKCQMLLFATT</sequence>
<dbReference type="PANTHER" id="PTHR30217">
    <property type="entry name" value="PEPTIDASE U32 FAMILY"/>
    <property type="match status" value="1"/>
</dbReference>
<dbReference type="InterPro" id="IPR020988">
    <property type="entry name" value="Pept_U32_collagenase"/>
</dbReference>
<evidence type="ECO:0000259" key="1">
    <source>
        <dbReference type="Pfam" id="PF12392"/>
    </source>
</evidence>
<reference evidence="3" key="1">
    <citation type="submission" date="2017-02" db="EMBL/GenBank/DDBJ databases">
        <authorList>
            <person name="Varghese N."/>
            <person name="Submissions S."/>
        </authorList>
    </citation>
    <scope>NUCLEOTIDE SEQUENCE [LARGE SCALE GENOMIC DNA]</scope>
    <source>
        <strain evidence="3">ATCC 51356</strain>
    </source>
</reference>
<dbReference type="Proteomes" id="UP000190121">
    <property type="component" value="Unassembled WGS sequence"/>
</dbReference>
<evidence type="ECO:0000313" key="3">
    <source>
        <dbReference type="Proteomes" id="UP000190121"/>
    </source>
</evidence>
<protein>
    <submittedName>
        <fullName evidence="2">Putative protease</fullName>
    </submittedName>
</protein>